<sequence>MQCSIRLYMHVVPFWISELCYQVIPHHQDYLDNSKLYYQISPSSSRFSSS</sequence>
<dbReference type="Proteomes" id="UP000265566">
    <property type="component" value="Chromosome 5"/>
</dbReference>
<comment type="caution">
    <text evidence="1">The sequence shown here is derived from an EMBL/GenBank/DDBJ whole genome shotgun (WGS) entry which is preliminary data.</text>
</comment>
<dbReference type="AlphaFoldDB" id="A0A396HUK3"/>
<dbReference type="Gramene" id="rna31555">
    <property type="protein sequence ID" value="RHN56193.1"/>
    <property type="gene ID" value="gene31555"/>
</dbReference>
<reference evidence="2" key="1">
    <citation type="journal article" date="2018" name="Nat. Plants">
        <title>Whole-genome landscape of Medicago truncatula symbiotic genes.</title>
        <authorList>
            <person name="Pecrix Y."/>
            <person name="Staton S.E."/>
            <person name="Sallet E."/>
            <person name="Lelandais-Briere C."/>
            <person name="Moreau S."/>
            <person name="Carrere S."/>
            <person name="Blein T."/>
            <person name="Jardinaud M.F."/>
            <person name="Latrasse D."/>
            <person name="Zouine M."/>
            <person name="Zahm M."/>
            <person name="Kreplak J."/>
            <person name="Mayjonade B."/>
            <person name="Satge C."/>
            <person name="Perez M."/>
            <person name="Cauet S."/>
            <person name="Marande W."/>
            <person name="Chantry-Darmon C."/>
            <person name="Lopez-Roques C."/>
            <person name="Bouchez O."/>
            <person name="Berard A."/>
            <person name="Debelle F."/>
            <person name="Munos S."/>
            <person name="Bendahmane A."/>
            <person name="Berges H."/>
            <person name="Niebel A."/>
            <person name="Buitink J."/>
            <person name="Frugier F."/>
            <person name="Benhamed M."/>
            <person name="Crespi M."/>
            <person name="Gouzy J."/>
            <person name="Gamas P."/>
        </authorList>
    </citation>
    <scope>NUCLEOTIDE SEQUENCE [LARGE SCALE GENOMIC DNA]</scope>
    <source>
        <strain evidence="2">cv. Jemalong A17</strain>
    </source>
</reference>
<evidence type="ECO:0000313" key="2">
    <source>
        <dbReference type="Proteomes" id="UP000265566"/>
    </source>
</evidence>
<organism evidence="1 2">
    <name type="scientific">Medicago truncatula</name>
    <name type="common">Barrel medic</name>
    <name type="synonym">Medicago tribuloides</name>
    <dbReference type="NCBI Taxonomy" id="3880"/>
    <lineage>
        <taxon>Eukaryota</taxon>
        <taxon>Viridiplantae</taxon>
        <taxon>Streptophyta</taxon>
        <taxon>Embryophyta</taxon>
        <taxon>Tracheophyta</taxon>
        <taxon>Spermatophyta</taxon>
        <taxon>Magnoliopsida</taxon>
        <taxon>eudicotyledons</taxon>
        <taxon>Gunneridae</taxon>
        <taxon>Pentapetalae</taxon>
        <taxon>rosids</taxon>
        <taxon>fabids</taxon>
        <taxon>Fabales</taxon>
        <taxon>Fabaceae</taxon>
        <taxon>Papilionoideae</taxon>
        <taxon>50 kb inversion clade</taxon>
        <taxon>NPAAA clade</taxon>
        <taxon>Hologalegina</taxon>
        <taxon>IRL clade</taxon>
        <taxon>Trifolieae</taxon>
        <taxon>Medicago</taxon>
    </lineage>
</organism>
<gene>
    <name evidence="1" type="ORF">MtrunA17_Chr5g0426801</name>
</gene>
<accession>A0A396HUK3</accession>
<name>A0A396HUK3_MEDTR</name>
<proteinExistence type="predicted"/>
<dbReference type="EMBL" id="PSQE01000005">
    <property type="protein sequence ID" value="RHN56193.1"/>
    <property type="molecule type" value="Genomic_DNA"/>
</dbReference>
<evidence type="ECO:0000313" key="1">
    <source>
        <dbReference type="EMBL" id="RHN56193.1"/>
    </source>
</evidence>
<protein>
    <submittedName>
        <fullName evidence="1">Uncharacterized protein</fullName>
    </submittedName>
</protein>